<evidence type="ECO:0000313" key="2">
    <source>
        <dbReference type="Proteomes" id="UP000694843"/>
    </source>
</evidence>
<dbReference type="Proteomes" id="UP000694843">
    <property type="component" value="Unplaced"/>
</dbReference>
<proteinExistence type="predicted"/>
<protein>
    <submittedName>
        <fullName evidence="3">Uncharacterized protein LOC108670258</fullName>
    </submittedName>
</protein>
<gene>
    <name evidence="3" type="primary">LOC108670258</name>
</gene>
<organism evidence="2 3">
    <name type="scientific">Hyalella azteca</name>
    <name type="common">Amphipod</name>
    <dbReference type="NCBI Taxonomy" id="294128"/>
    <lineage>
        <taxon>Eukaryota</taxon>
        <taxon>Metazoa</taxon>
        <taxon>Ecdysozoa</taxon>
        <taxon>Arthropoda</taxon>
        <taxon>Crustacea</taxon>
        <taxon>Multicrustacea</taxon>
        <taxon>Malacostraca</taxon>
        <taxon>Eumalacostraca</taxon>
        <taxon>Peracarida</taxon>
        <taxon>Amphipoda</taxon>
        <taxon>Senticaudata</taxon>
        <taxon>Talitrida</taxon>
        <taxon>Talitroidea</taxon>
        <taxon>Hyalellidae</taxon>
        <taxon>Hyalella</taxon>
    </lineage>
</organism>
<dbReference type="KEGG" id="hazt:108670258"/>
<dbReference type="RefSeq" id="XP_018013207.1">
    <property type="nucleotide sequence ID" value="XM_018157718.1"/>
</dbReference>
<dbReference type="GeneID" id="108670258"/>
<name>A0A8B7NHT9_HYAAZ</name>
<dbReference type="AlphaFoldDB" id="A0A8B7NHT9"/>
<evidence type="ECO:0000256" key="1">
    <source>
        <dbReference type="SAM" id="MobiDB-lite"/>
    </source>
</evidence>
<sequence length="242" mass="26660">MMSEQQQQMQDEQMQEPASAEAGAGDEGGSQPSADQGGTGSGAAGWPLRLWTHELTQRLLQKVQQRKRLLLDPKLRRRTVYAEVAAEFQDEGICFTSCLTRILEDIYSEVGDDGVRVLLPTSSLNPLVHSPPRQERVRHSKRLRTRPARLKGHVDYADVSLRCEMDAADSLERVRAVLLERLEDVAAQRTAATAESVRAWTAVNDALTAMADNLATLNSSVLMLAHTATSVMAALNRVASRK</sequence>
<reference evidence="3" key="1">
    <citation type="submission" date="2025-08" db="UniProtKB">
        <authorList>
            <consortium name="RefSeq"/>
        </authorList>
    </citation>
    <scope>IDENTIFICATION</scope>
    <source>
        <tissue evidence="3">Whole organism</tissue>
    </source>
</reference>
<feature type="compositionally biased region" description="Low complexity" evidence="1">
    <location>
        <begin position="1"/>
        <end position="23"/>
    </location>
</feature>
<evidence type="ECO:0000313" key="3">
    <source>
        <dbReference type="RefSeq" id="XP_018013207.1"/>
    </source>
</evidence>
<accession>A0A8B7NHT9</accession>
<keyword evidence="2" id="KW-1185">Reference proteome</keyword>
<feature type="region of interest" description="Disordered" evidence="1">
    <location>
        <begin position="1"/>
        <end position="45"/>
    </location>
</feature>